<evidence type="ECO:0000256" key="6">
    <source>
        <dbReference type="ARBA" id="ARBA00023328"/>
    </source>
</evidence>
<sequence length="320" mass="36546">MDNETIANINNSLEAMDSEIAKIRETIKNFQSKRRLLSASLLSSDYIRRQIEDNNNRLGSGAASKVAQKEVTTLMNDAHKHRDTNYHRLAFSTTLFPWKDPNPYNESPNLLGLRIDVCERNGTFAKPYYVLFQKETEKSTSAPGQRSSLSFSIYRHTIPPFIPMEKLAHRYLPQARPSRRQGAVDDEIETAKIKAKMRKQDLNAFVRHLRKELAAWYARRDSIAWLQERLGVADVTEKDAVRNQRTNPAQLVSLAATSIESRYVKLEWTDGRVGRFKVSNSGLVERAVVIGEKGRDKRTELILMGGDRRVESLVDRLSVT</sequence>
<comment type="caution">
    <text evidence="8">The sequence shown here is derived from an EMBL/GenBank/DDBJ whole genome shotgun (WGS) entry which is preliminary data.</text>
</comment>
<keyword evidence="4" id="KW-0158">Chromosome</keyword>
<dbReference type="InterPro" id="IPR018464">
    <property type="entry name" value="CENP-O"/>
</dbReference>
<comment type="subcellular location">
    <subcellularLocation>
        <location evidence="2">Chromosome</location>
        <location evidence="2">Centromere</location>
    </subcellularLocation>
    <subcellularLocation>
        <location evidence="1">Nucleus</location>
    </subcellularLocation>
</comment>
<protein>
    <recommendedName>
        <fullName evidence="10">Cenp-O kinetochore centromere component</fullName>
    </recommendedName>
</protein>
<dbReference type="AlphaFoldDB" id="A0A364LAV6"/>
<keyword evidence="7" id="KW-0175">Coiled coil</keyword>
<dbReference type="STRING" id="1196081.A0A364LAV6"/>
<name>A0A364LAV6_TALAM</name>
<dbReference type="PANTHER" id="PTHR14582">
    <property type="entry name" value="INNER KINETOCHORE SUBUNIT MAL2"/>
    <property type="match status" value="1"/>
</dbReference>
<evidence type="ECO:0000256" key="3">
    <source>
        <dbReference type="ARBA" id="ARBA00007321"/>
    </source>
</evidence>
<comment type="similarity">
    <text evidence="3">Belongs to the CENP-O/MCM21 family.</text>
</comment>
<dbReference type="EMBL" id="MIKG01000021">
    <property type="protein sequence ID" value="RAO72932.1"/>
    <property type="molecule type" value="Genomic_DNA"/>
</dbReference>
<accession>A0A364LAV6</accession>
<dbReference type="PANTHER" id="PTHR14582:SF1">
    <property type="entry name" value="CENTROMERE PROTEIN O"/>
    <property type="match status" value="1"/>
</dbReference>
<dbReference type="GeneID" id="63798158"/>
<dbReference type="Proteomes" id="UP000249363">
    <property type="component" value="Unassembled WGS sequence"/>
</dbReference>
<dbReference type="RefSeq" id="XP_040737446.1">
    <property type="nucleotide sequence ID" value="XM_040881805.1"/>
</dbReference>
<dbReference type="Pfam" id="PF09496">
    <property type="entry name" value="CENP-O"/>
    <property type="match status" value="1"/>
</dbReference>
<evidence type="ECO:0000313" key="9">
    <source>
        <dbReference type="Proteomes" id="UP000249363"/>
    </source>
</evidence>
<keyword evidence="9" id="KW-1185">Reference proteome</keyword>
<feature type="coiled-coil region" evidence="7">
    <location>
        <begin position="6"/>
        <end position="33"/>
    </location>
</feature>
<evidence type="ECO:0000256" key="7">
    <source>
        <dbReference type="SAM" id="Coils"/>
    </source>
</evidence>
<keyword evidence="5" id="KW-0539">Nucleus</keyword>
<dbReference type="GO" id="GO:0031511">
    <property type="term" value="C:Mis6-Sim4 complex"/>
    <property type="evidence" value="ECO:0007669"/>
    <property type="project" value="TreeGrafter"/>
</dbReference>
<keyword evidence="6" id="KW-0137">Centromere</keyword>
<evidence type="ECO:0000256" key="4">
    <source>
        <dbReference type="ARBA" id="ARBA00022454"/>
    </source>
</evidence>
<evidence type="ECO:0008006" key="10">
    <source>
        <dbReference type="Google" id="ProtNLM"/>
    </source>
</evidence>
<organism evidence="8 9">
    <name type="scientific">Talaromyces amestolkiae</name>
    <dbReference type="NCBI Taxonomy" id="1196081"/>
    <lineage>
        <taxon>Eukaryota</taxon>
        <taxon>Fungi</taxon>
        <taxon>Dikarya</taxon>
        <taxon>Ascomycota</taxon>
        <taxon>Pezizomycotina</taxon>
        <taxon>Eurotiomycetes</taxon>
        <taxon>Eurotiomycetidae</taxon>
        <taxon>Eurotiales</taxon>
        <taxon>Trichocomaceae</taxon>
        <taxon>Talaromyces</taxon>
        <taxon>Talaromyces sect. Talaromyces</taxon>
    </lineage>
</organism>
<dbReference type="GO" id="GO:0005634">
    <property type="term" value="C:nucleus"/>
    <property type="evidence" value="ECO:0007669"/>
    <property type="project" value="UniProtKB-SubCell"/>
</dbReference>
<reference evidence="8 9" key="1">
    <citation type="journal article" date="2017" name="Biotechnol. Biofuels">
        <title>Differential beta-glucosidase expression as a function of carbon source availability in Talaromyces amestolkiae: a genomic and proteomic approach.</title>
        <authorList>
            <person name="de Eugenio L.I."/>
            <person name="Mendez-Liter J.A."/>
            <person name="Nieto-Dominguez M."/>
            <person name="Alonso L."/>
            <person name="Gil-Munoz J."/>
            <person name="Barriuso J."/>
            <person name="Prieto A."/>
            <person name="Martinez M.J."/>
        </authorList>
    </citation>
    <scope>NUCLEOTIDE SEQUENCE [LARGE SCALE GENOMIC DNA]</scope>
    <source>
        <strain evidence="8 9">CIB</strain>
    </source>
</reference>
<evidence type="ECO:0000256" key="1">
    <source>
        <dbReference type="ARBA" id="ARBA00004123"/>
    </source>
</evidence>
<evidence type="ECO:0000313" key="8">
    <source>
        <dbReference type="EMBL" id="RAO72932.1"/>
    </source>
</evidence>
<proteinExistence type="inferred from homology"/>
<gene>
    <name evidence="8" type="ORF">BHQ10_008944</name>
</gene>
<evidence type="ECO:0000256" key="5">
    <source>
        <dbReference type="ARBA" id="ARBA00023242"/>
    </source>
</evidence>
<evidence type="ECO:0000256" key="2">
    <source>
        <dbReference type="ARBA" id="ARBA00004584"/>
    </source>
</evidence>
<dbReference type="OrthoDB" id="10050372at2759"/>